<reference evidence="3" key="1">
    <citation type="journal article" date="2019" name="Nat. Commun.">
        <title>Expansion of phycobilisome linker gene families in mesophilic red algae.</title>
        <authorList>
            <person name="Lee J."/>
            <person name="Kim D."/>
            <person name="Bhattacharya D."/>
            <person name="Yoon H.S."/>
        </authorList>
    </citation>
    <scope>NUCLEOTIDE SEQUENCE [LARGE SCALE GENOMIC DNA]</scope>
    <source>
        <strain evidence="3">CCMP 1328</strain>
    </source>
</reference>
<feature type="compositionally biased region" description="Polar residues" evidence="1">
    <location>
        <begin position="84"/>
        <end position="93"/>
    </location>
</feature>
<dbReference type="AlphaFoldDB" id="A0A5J4Z2J4"/>
<evidence type="ECO:0000256" key="1">
    <source>
        <dbReference type="SAM" id="MobiDB-lite"/>
    </source>
</evidence>
<comment type="caution">
    <text evidence="2">The sequence shown here is derived from an EMBL/GenBank/DDBJ whole genome shotgun (WGS) entry which is preliminary data.</text>
</comment>
<dbReference type="Proteomes" id="UP000324585">
    <property type="component" value="Unassembled WGS sequence"/>
</dbReference>
<sequence>MVAMADAGDASPSSTPRSAGPLSRRRVHFSAGSLGEDSRGEGMHQADPEPSVNVNAAEQPLNVDTPRELPDLTWSRTSRPRSPVASSSKVWRTQSSRQLTNSFTREWSEPSQFSETYEPEQDNFSNLVDAPVSTGEVGAISYGTPVRELRPQHEQEHVFESDCQGDQILAANGSALDAFIVKLTSILQRCEDFESQIKSNSHGAAPEQLHADLRSVQARAVKSIARLEKTTHALHLRGVADKEQTERSLRKLCELEEFLRPKDVSDKQKPEMQRTAMTLTQGCGTTHLSSAGALEQDRIHERAKRANDKTDKPWWVSLLTQVFDFPLKFLERSADASLTKGFMDSADASVLRSSFNAVNRSGHLKKRDSLSSSRAARHALEEESEDSDLYDFHIPLDAHYTGTAAPRSDSEDSQEFWQQFEGLHAFPLKKSDVAHA</sequence>
<evidence type="ECO:0000313" key="2">
    <source>
        <dbReference type="EMBL" id="KAA8497510.1"/>
    </source>
</evidence>
<accession>A0A5J4Z2J4</accession>
<proteinExistence type="predicted"/>
<dbReference type="EMBL" id="VRMN01000001">
    <property type="protein sequence ID" value="KAA8497510.1"/>
    <property type="molecule type" value="Genomic_DNA"/>
</dbReference>
<feature type="region of interest" description="Disordered" evidence="1">
    <location>
        <begin position="1"/>
        <end position="93"/>
    </location>
</feature>
<protein>
    <submittedName>
        <fullName evidence="2">Uncharacterized protein</fullName>
    </submittedName>
</protein>
<name>A0A5J4Z2J4_PORPP</name>
<evidence type="ECO:0000313" key="3">
    <source>
        <dbReference type="Proteomes" id="UP000324585"/>
    </source>
</evidence>
<gene>
    <name evidence="2" type="ORF">FVE85_5095</name>
</gene>
<organism evidence="2 3">
    <name type="scientific">Porphyridium purpureum</name>
    <name type="common">Red alga</name>
    <name type="synonym">Porphyridium cruentum</name>
    <dbReference type="NCBI Taxonomy" id="35688"/>
    <lineage>
        <taxon>Eukaryota</taxon>
        <taxon>Rhodophyta</taxon>
        <taxon>Bangiophyceae</taxon>
        <taxon>Porphyridiales</taxon>
        <taxon>Porphyridiaceae</taxon>
        <taxon>Porphyridium</taxon>
    </lineage>
</organism>
<feature type="compositionally biased region" description="Basic and acidic residues" evidence="1">
    <location>
        <begin position="36"/>
        <end position="47"/>
    </location>
</feature>
<keyword evidence="3" id="KW-1185">Reference proteome</keyword>